<dbReference type="PANTHER" id="PTHR11132">
    <property type="entry name" value="SOLUTE CARRIER FAMILY 35"/>
    <property type="match status" value="1"/>
</dbReference>
<evidence type="ECO:0000313" key="7">
    <source>
        <dbReference type="EMBL" id="EKX42361.1"/>
    </source>
</evidence>
<dbReference type="InterPro" id="IPR050186">
    <property type="entry name" value="TPT_transporter"/>
</dbReference>
<feature type="transmembrane region" description="Helical" evidence="5">
    <location>
        <begin position="166"/>
        <end position="183"/>
    </location>
</feature>
<proteinExistence type="predicted"/>
<evidence type="ECO:0000256" key="3">
    <source>
        <dbReference type="ARBA" id="ARBA00022989"/>
    </source>
</evidence>
<feature type="transmembrane region" description="Helical" evidence="5">
    <location>
        <begin position="94"/>
        <end position="118"/>
    </location>
</feature>
<dbReference type="OrthoDB" id="6418713at2759"/>
<accession>L1J1I2</accession>
<dbReference type="GeneID" id="17299046"/>
<keyword evidence="9" id="KW-1185">Reference proteome</keyword>
<feature type="transmembrane region" description="Helical" evidence="5">
    <location>
        <begin position="320"/>
        <end position="337"/>
    </location>
</feature>
<evidence type="ECO:0000256" key="5">
    <source>
        <dbReference type="SAM" id="Phobius"/>
    </source>
</evidence>
<keyword evidence="2 5" id="KW-0812">Transmembrane</keyword>
<dbReference type="eggNOG" id="KOG1441">
    <property type="taxonomic scope" value="Eukaryota"/>
</dbReference>
<sequence length="349" mass="37685">MLFSRIISSPRTMSPSQKTGMAQKVSIPLLLFYLTAWYVLNVQYNLYNKKILNAYDFPYTTALIQLGSGLLYIIPKYALGFAKWPSFSSSNISLLSFFHGGGHYATVMSLGAGSVAFANVVKAGEPLCSVLMGFLFNGAIPALMELIALLPIIAGVMIASMAEPEFSMFAFGCAMLSNFLFAARGTYAKICMEKGPKMSGADLFAMNTIFAFVLMAPITFVMEGQSAITGFEQLTTGKAPLDYMALINGELDVKKGKPSPSYFIAYQLVCGLYYYFYNEMAFMVLDLLDPVGQAVGNTVKRVVIIVAGTIVFNKPLTTNGIIGSSVAIGGVLLYSLVKSGALSSKKKQS</sequence>
<protein>
    <recommendedName>
        <fullName evidence="6">Sugar phosphate transporter domain-containing protein</fullName>
    </recommendedName>
</protein>
<organism evidence="7">
    <name type="scientific">Guillardia theta (strain CCMP2712)</name>
    <name type="common">Cryptophyte</name>
    <dbReference type="NCBI Taxonomy" id="905079"/>
    <lineage>
        <taxon>Eukaryota</taxon>
        <taxon>Cryptophyceae</taxon>
        <taxon>Pyrenomonadales</taxon>
        <taxon>Geminigeraceae</taxon>
        <taxon>Guillardia</taxon>
    </lineage>
</organism>
<reference evidence="7 9" key="1">
    <citation type="journal article" date="2012" name="Nature">
        <title>Algal genomes reveal evolutionary mosaicism and the fate of nucleomorphs.</title>
        <authorList>
            <consortium name="DOE Joint Genome Institute"/>
            <person name="Curtis B.A."/>
            <person name="Tanifuji G."/>
            <person name="Burki F."/>
            <person name="Gruber A."/>
            <person name="Irimia M."/>
            <person name="Maruyama S."/>
            <person name="Arias M.C."/>
            <person name="Ball S.G."/>
            <person name="Gile G.H."/>
            <person name="Hirakawa Y."/>
            <person name="Hopkins J.F."/>
            <person name="Kuo A."/>
            <person name="Rensing S.A."/>
            <person name="Schmutz J."/>
            <person name="Symeonidi A."/>
            <person name="Elias M."/>
            <person name="Eveleigh R.J."/>
            <person name="Herman E.K."/>
            <person name="Klute M.J."/>
            <person name="Nakayama T."/>
            <person name="Obornik M."/>
            <person name="Reyes-Prieto A."/>
            <person name="Armbrust E.V."/>
            <person name="Aves S.J."/>
            <person name="Beiko R.G."/>
            <person name="Coutinho P."/>
            <person name="Dacks J.B."/>
            <person name="Durnford D.G."/>
            <person name="Fast N.M."/>
            <person name="Green B.R."/>
            <person name="Grisdale C.J."/>
            <person name="Hempel F."/>
            <person name="Henrissat B."/>
            <person name="Hoppner M.P."/>
            <person name="Ishida K."/>
            <person name="Kim E."/>
            <person name="Koreny L."/>
            <person name="Kroth P.G."/>
            <person name="Liu Y."/>
            <person name="Malik S.B."/>
            <person name="Maier U.G."/>
            <person name="McRose D."/>
            <person name="Mock T."/>
            <person name="Neilson J.A."/>
            <person name="Onodera N.T."/>
            <person name="Poole A.M."/>
            <person name="Pritham E.J."/>
            <person name="Richards T.A."/>
            <person name="Rocap G."/>
            <person name="Roy S.W."/>
            <person name="Sarai C."/>
            <person name="Schaack S."/>
            <person name="Shirato S."/>
            <person name="Slamovits C.H."/>
            <person name="Spencer D.F."/>
            <person name="Suzuki S."/>
            <person name="Worden A.Z."/>
            <person name="Zauner S."/>
            <person name="Barry K."/>
            <person name="Bell C."/>
            <person name="Bharti A.K."/>
            <person name="Crow J.A."/>
            <person name="Grimwood J."/>
            <person name="Kramer R."/>
            <person name="Lindquist E."/>
            <person name="Lucas S."/>
            <person name="Salamov A."/>
            <person name="McFadden G.I."/>
            <person name="Lane C.E."/>
            <person name="Keeling P.J."/>
            <person name="Gray M.W."/>
            <person name="Grigoriev I.V."/>
            <person name="Archibald J.M."/>
        </authorList>
    </citation>
    <scope>NUCLEOTIDE SEQUENCE</scope>
    <source>
        <strain evidence="7 9">CCMP2712</strain>
    </source>
</reference>
<dbReference type="InterPro" id="IPR004853">
    <property type="entry name" value="Sugar_P_trans_dom"/>
</dbReference>
<feature type="transmembrane region" description="Helical" evidence="5">
    <location>
        <begin position="203"/>
        <end position="222"/>
    </location>
</feature>
<feature type="domain" description="Sugar phosphate transporter" evidence="6">
    <location>
        <begin position="30"/>
        <end position="335"/>
    </location>
</feature>
<name>L1J1I2_GUITC</name>
<reference evidence="9" key="2">
    <citation type="submission" date="2012-11" db="EMBL/GenBank/DDBJ databases">
        <authorList>
            <person name="Kuo A."/>
            <person name="Curtis B.A."/>
            <person name="Tanifuji G."/>
            <person name="Burki F."/>
            <person name="Gruber A."/>
            <person name="Irimia M."/>
            <person name="Maruyama S."/>
            <person name="Arias M.C."/>
            <person name="Ball S.G."/>
            <person name="Gile G.H."/>
            <person name="Hirakawa Y."/>
            <person name="Hopkins J.F."/>
            <person name="Rensing S.A."/>
            <person name="Schmutz J."/>
            <person name="Symeonidi A."/>
            <person name="Elias M."/>
            <person name="Eveleigh R.J."/>
            <person name="Herman E.K."/>
            <person name="Klute M.J."/>
            <person name="Nakayama T."/>
            <person name="Obornik M."/>
            <person name="Reyes-Prieto A."/>
            <person name="Armbrust E.V."/>
            <person name="Aves S.J."/>
            <person name="Beiko R.G."/>
            <person name="Coutinho P."/>
            <person name="Dacks J.B."/>
            <person name="Durnford D.G."/>
            <person name="Fast N.M."/>
            <person name="Green B.R."/>
            <person name="Grisdale C."/>
            <person name="Hempe F."/>
            <person name="Henrissat B."/>
            <person name="Hoppner M.P."/>
            <person name="Ishida K.-I."/>
            <person name="Kim E."/>
            <person name="Koreny L."/>
            <person name="Kroth P.G."/>
            <person name="Liu Y."/>
            <person name="Malik S.-B."/>
            <person name="Maier U.G."/>
            <person name="McRose D."/>
            <person name="Mock T."/>
            <person name="Neilson J.A."/>
            <person name="Onodera N.T."/>
            <person name="Poole A.M."/>
            <person name="Pritham E.J."/>
            <person name="Richards T.A."/>
            <person name="Rocap G."/>
            <person name="Roy S.W."/>
            <person name="Sarai C."/>
            <person name="Schaack S."/>
            <person name="Shirato S."/>
            <person name="Slamovits C.H."/>
            <person name="Spencer D.F."/>
            <person name="Suzuki S."/>
            <person name="Worden A.Z."/>
            <person name="Zauner S."/>
            <person name="Barry K."/>
            <person name="Bell C."/>
            <person name="Bharti A.K."/>
            <person name="Crow J.A."/>
            <person name="Grimwood J."/>
            <person name="Kramer R."/>
            <person name="Lindquist E."/>
            <person name="Lucas S."/>
            <person name="Salamov A."/>
            <person name="McFadden G.I."/>
            <person name="Lane C.E."/>
            <person name="Keeling P.J."/>
            <person name="Gray M.W."/>
            <person name="Grigoriev I.V."/>
            <person name="Archibald J.M."/>
        </authorList>
    </citation>
    <scope>NUCLEOTIDE SEQUENCE</scope>
    <source>
        <strain evidence="9">CCMP2712</strain>
    </source>
</reference>
<evidence type="ECO:0000256" key="1">
    <source>
        <dbReference type="ARBA" id="ARBA00004141"/>
    </source>
</evidence>
<dbReference type="EnsemblProtists" id="EKX42361">
    <property type="protein sequence ID" value="EKX42361"/>
    <property type="gene ID" value="GUITHDRAFT_111637"/>
</dbReference>
<evidence type="ECO:0000313" key="9">
    <source>
        <dbReference type="Proteomes" id="UP000011087"/>
    </source>
</evidence>
<dbReference type="Proteomes" id="UP000011087">
    <property type="component" value="Unassembled WGS sequence"/>
</dbReference>
<dbReference type="EMBL" id="JH993017">
    <property type="protein sequence ID" value="EKX42361.1"/>
    <property type="molecule type" value="Genomic_DNA"/>
</dbReference>
<dbReference type="Pfam" id="PF03151">
    <property type="entry name" value="TPT"/>
    <property type="match status" value="1"/>
</dbReference>
<keyword evidence="4 5" id="KW-0472">Membrane</keyword>
<comment type="subcellular location">
    <subcellularLocation>
        <location evidence="1">Membrane</location>
        <topology evidence="1">Multi-pass membrane protein</topology>
    </subcellularLocation>
</comment>
<dbReference type="AlphaFoldDB" id="L1J1I2"/>
<dbReference type="KEGG" id="gtt:GUITHDRAFT_111637"/>
<dbReference type="PaxDb" id="55529-EKX42361"/>
<gene>
    <name evidence="7" type="ORF">GUITHDRAFT_111637</name>
</gene>
<feature type="transmembrane region" description="Helical" evidence="5">
    <location>
        <begin position="60"/>
        <end position="82"/>
    </location>
</feature>
<dbReference type="SUPFAM" id="SSF103481">
    <property type="entry name" value="Multidrug resistance efflux transporter EmrE"/>
    <property type="match status" value="1"/>
</dbReference>
<dbReference type="HOGENOM" id="CLU_019048_0_0_1"/>
<feature type="transmembrane region" description="Helical" evidence="5">
    <location>
        <begin position="261"/>
        <end position="277"/>
    </location>
</feature>
<dbReference type="GO" id="GO:0016020">
    <property type="term" value="C:membrane"/>
    <property type="evidence" value="ECO:0007669"/>
    <property type="project" value="UniProtKB-SubCell"/>
</dbReference>
<feature type="transmembrane region" description="Helical" evidence="5">
    <location>
        <begin position="21"/>
        <end position="40"/>
    </location>
</feature>
<evidence type="ECO:0000313" key="8">
    <source>
        <dbReference type="EnsemblProtists" id="EKX42361"/>
    </source>
</evidence>
<dbReference type="OMA" id="MFATWYL"/>
<evidence type="ECO:0000256" key="4">
    <source>
        <dbReference type="ARBA" id="ARBA00023136"/>
    </source>
</evidence>
<keyword evidence="3 5" id="KW-1133">Transmembrane helix</keyword>
<feature type="transmembrane region" description="Helical" evidence="5">
    <location>
        <begin position="138"/>
        <end position="159"/>
    </location>
</feature>
<dbReference type="InterPro" id="IPR037185">
    <property type="entry name" value="EmrE-like"/>
</dbReference>
<dbReference type="RefSeq" id="XP_005829341.1">
    <property type="nucleotide sequence ID" value="XM_005829284.1"/>
</dbReference>
<evidence type="ECO:0000259" key="6">
    <source>
        <dbReference type="Pfam" id="PF03151"/>
    </source>
</evidence>
<reference evidence="8" key="3">
    <citation type="submission" date="2015-06" db="UniProtKB">
        <authorList>
            <consortium name="EnsemblProtists"/>
        </authorList>
    </citation>
    <scope>IDENTIFICATION</scope>
</reference>
<evidence type="ECO:0000256" key="2">
    <source>
        <dbReference type="ARBA" id="ARBA00022692"/>
    </source>
</evidence>